<keyword evidence="2" id="KW-1133">Transmembrane helix</keyword>
<gene>
    <name evidence="3" type="ORF">UW26_C0001G0013</name>
</gene>
<feature type="region of interest" description="Disordered" evidence="1">
    <location>
        <begin position="1"/>
        <end position="34"/>
    </location>
</feature>
<dbReference type="EMBL" id="LCHQ01000001">
    <property type="protein sequence ID" value="KKT39526.1"/>
    <property type="molecule type" value="Genomic_DNA"/>
</dbReference>
<protein>
    <submittedName>
        <fullName evidence="3">Uncharacterized protein</fullName>
    </submittedName>
</protein>
<dbReference type="Proteomes" id="UP000034097">
    <property type="component" value="Unassembled WGS sequence"/>
</dbReference>
<keyword evidence="2" id="KW-0812">Transmembrane</keyword>
<sequence>MIMEDIDKIVPEEQDENVGGDPPKKKREKKRKSKEERIRDRRAVLILFLVVFAITMAFYFWPKISGIKSGAEWKIEIPGWKGYSEVDM</sequence>
<organism evidence="3 4">
    <name type="scientific">Candidatus Collierbacteria bacterium GW2011_GWF1_44_12</name>
    <dbReference type="NCBI Taxonomy" id="1618402"/>
    <lineage>
        <taxon>Bacteria</taxon>
        <taxon>Candidatus Collieribacteriota</taxon>
    </lineage>
</organism>
<evidence type="ECO:0000256" key="2">
    <source>
        <dbReference type="SAM" id="Phobius"/>
    </source>
</evidence>
<evidence type="ECO:0000313" key="3">
    <source>
        <dbReference type="EMBL" id="KKT39526.1"/>
    </source>
</evidence>
<feature type="transmembrane region" description="Helical" evidence="2">
    <location>
        <begin position="43"/>
        <end position="61"/>
    </location>
</feature>
<dbReference type="AlphaFoldDB" id="A0A0G1GWN0"/>
<proteinExistence type="predicted"/>
<comment type="caution">
    <text evidence="3">The sequence shown here is derived from an EMBL/GenBank/DDBJ whole genome shotgun (WGS) entry which is preliminary data.</text>
</comment>
<evidence type="ECO:0000313" key="4">
    <source>
        <dbReference type="Proteomes" id="UP000034097"/>
    </source>
</evidence>
<feature type="compositionally biased region" description="Basic and acidic residues" evidence="1">
    <location>
        <begin position="1"/>
        <end position="11"/>
    </location>
</feature>
<reference evidence="3 4" key="1">
    <citation type="journal article" date="2015" name="Nature">
        <title>rRNA introns, odd ribosomes, and small enigmatic genomes across a large radiation of phyla.</title>
        <authorList>
            <person name="Brown C.T."/>
            <person name="Hug L.A."/>
            <person name="Thomas B.C."/>
            <person name="Sharon I."/>
            <person name="Castelle C.J."/>
            <person name="Singh A."/>
            <person name="Wilkins M.J."/>
            <person name="Williams K.H."/>
            <person name="Banfield J.F."/>
        </authorList>
    </citation>
    <scope>NUCLEOTIDE SEQUENCE [LARGE SCALE GENOMIC DNA]</scope>
</reference>
<accession>A0A0G1GWN0</accession>
<keyword evidence="2" id="KW-0472">Membrane</keyword>
<evidence type="ECO:0000256" key="1">
    <source>
        <dbReference type="SAM" id="MobiDB-lite"/>
    </source>
</evidence>
<name>A0A0G1GWN0_9BACT</name>